<reference evidence="2" key="1">
    <citation type="submission" date="2020-10" db="EMBL/GenBank/DDBJ databases">
        <authorList>
            <person name="Gilroy R."/>
        </authorList>
    </citation>
    <scope>NUCLEOTIDE SEQUENCE</scope>
    <source>
        <strain evidence="2">CHK195-11698</strain>
    </source>
</reference>
<dbReference type="Proteomes" id="UP000824175">
    <property type="component" value="Unassembled WGS sequence"/>
</dbReference>
<proteinExistence type="predicted"/>
<keyword evidence="1" id="KW-1133">Transmembrane helix</keyword>
<accession>A0A9D1HPT9</accession>
<comment type="caution">
    <text evidence="2">The sequence shown here is derived from an EMBL/GenBank/DDBJ whole genome shotgun (WGS) entry which is preliminary data.</text>
</comment>
<feature type="transmembrane region" description="Helical" evidence="1">
    <location>
        <begin position="100"/>
        <end position="120"/>
    </location>
</feature>
<keyword evidence="1" id="KW-0812">Transmembrane</keyword>
<protein>
    <submittedName>
        <fullName evidence="2">Uncharacterized protein</fullName>
    </submittedName>
</protein>
<name>A0A9D1HPT9_9FIRM</name>
<gene>
    <name evidence="2" type="ORF">IAD15_10610</name>
</gene>
<evidence type="ECO:0000313" key="2">
    <source>
        <dbReference type="EMBL" id="HIU14498.1"/>
    </source>
</evidence>
<evidence type="ECO:0000313" key="3">
    <source>
        <dbReference type="Proteomes" id="UP000824175"/>
    </source>
</evidence>
<feature type="transmembrane region" description="Helical" evidence="1">
    <location>
        <begin position="70"/>
        <end position="94"/>
    </location>
</feature>
<feature type="transmembrane region" description="Helical" evidence="1">
    <location>
        <begin position="37"/>
        <end position="58"/>
    </location>
</feature>
<evidence type="ECO:0000256" key="1">
    <source>
        <dbReference type="SAM" id="Phobius"/>
    </source>
</evidence>
<feature type="transmembrane region" description="Helical" evidence="1">
    <location>
        <begin position="12"/>
        <end position="31"/>
    </location>
</feature>
<reference evidence="2" key="2">
    <citation type="journal article" date="2021" name="PeerJ">
        <title>Extensive microbial diversity within the chicken gut microbiome revealed by metagenomics and culture.</title>
        <authorList>
            <person name="Gilroy R."/>
            <person name="Ravi A."/>
            <person name="Getino M."/>
            <person name="Pursley I."/>
            <person name="Horton D.L."/>
            <person name="Alikhan N.F."/>
            <person name="Baker D."/>
            <person name="Gharbi K."/>
            <person name="Hall N."/>
            <person name="Watson M."/>
            <person name="Adriaenssens E.M."/>
            <person name="Foster-Nyarko E."/>
            <person name="Jarju S."/>
            <person name="Secka A."/>
            <person name="Antonio M."/>
            <person name="Oren A."/>
            <person name="Chaudhuri R.R."/>
            <person name="La Ragione R."/>
            <person name="Hildebrand F."/>
            <person name="Pallen M.J."/>
        </authorList>
    </citation>
    <scope>NUCLEOTIDE SEQUENCE</scope>
    <source>
        <strain evidence="2">CHK195-11698</strain>
    </source>
</reference>
<sequence>MNQSKNQTRMLVLWCVALGVFHIVILFLPLTRNFLFWLAYAFDVVAIIGQIPIMSLAFKNGQDAKSRFYGFPIARVGLIYLVVQFIAGTVVMLLCEWVPLWLAMILFVCILAFAIVGVIGTDTMRDKVEKIDAETISHTQTMRELSLKLKQLSERYPYSQLSKLVEEFRYSDPVSSDALRAVEERLSHSIDALTKALPEGNADLINRLIQNTFSILNERNQLCKQMKGR</sequence>
<organism evidence="2 3">
    <name type="scientific">Candidatus Fimiplasma intestinipullorum</name>
    <dbReference type="NCBI Taxonomy" id="2840825"/>
    <lineage>
        <taxon>Bacteria</taxon>
        <taxon>Bacillati</taxon>
        <taxon>Bacillota</taxon>
        <taxon>Clostridia</taxon>
        <taxon>Eubacteriales</taxon>
        <taxon>Candidatus Fimiplasma</taxon>
    </lineage>
</organism>
<keyword evidence="1" id="KW-0472">Membrane</keyword>
<dbReference type="AlphaFoldDB" id="A0A9D1HPT9"/>
<dbReference type="EMBL" id="DVMJ01000094">
    <property type="protein sequence ID" value="HIU14498.1"/>
    <property type="molecule type" value="Genomic_DNA"/>
</dbReference>